<evidence type="ECO:0000313" key="2">
    <source>
        <dbReference type="EMBL" id="MBK9982024.1"/>
    </source>
</evidence>
<dbReference type="EMBL" id="JADKGY010000001">
    <property type="protein sequence ID" value="MBK9982024.1"/>
    <property type="molecule type" value="Genomic_DNA"/>
</dbReference>
<dbReference type="PANTHER" id="PTHR37299:SF1">
    <property type="entry name" value="STAGE 0 SPORULATION PROTEIN A HOMOLOG"/>
    <property type="match status" value="1"/>
</dbReference>
<dbReference type="GO" id="GO:0000156">
    <property type="term" value="F:phosphorelay response regulator activity"/>
    <property type="evidence" value="ECO:0007669"/>
    <property type="project" value="InterPro"/>
</dbReference>
<comment type="caution">
    <text evidence="2">The sequence shown here is derived from an EMBL/GenBank/DDBJ whole genome shotgun (WGS) entry which is preliminary data.</text>
</comment>
<dbReference type="Proteomes" id="UP000808337">
    <property type="component" value="Unassembled WGS sequence"/>
</dbReference>
<dbReference type="Pfam" id="PF04397">
    <property type="entry name" value="LytTR"/>
    <property type="match status" value="1"/>
</dbReference>
<dbReference type="PROSITE" id="PS50930">
    <property type="entry name" value="HTH_LYTTR"/>
    <property type="match status" value="1"/>
</dbReference>
<name>A0A9D7SW72_9BACT</name>
<feature type="domain" description="HTH LytTR-type" evidence="1">
    <location>
        <begin position="33"/>
        <end position="134"/>
    </location>
</feature>
<dbReference type="Gene3D" id="2.40.50.1020">
    <property type="entry name" value="LytTr DNA-binding domain"/>
    <property type="match status" value="1"/>
</dbReference>
<organism evidence="2 3">
    <name type="scientific">Candidatus Opimibacter skivensis</name>
    <dbReference type="NCBI Taxonomy" id="2982028"/>
    <lineage>
        <taxon>Bacteria</taxon>
        <taxon>Pseudomonadati</taxon>
        <taxon>Bacteroidota</taxon>
        <taxon>Saprospiria</taxon>
        <taxon>Saprospirales</taxon>
        <taxon>Saprospiraceae</taxon>
        <taxon>Candidatus Opimibacter</taxon>
    </lineage>
</organism>
<evidence type="ECO:0000313" key="3">
    <source>
        <dbReference type="Proteomes" id="UP000808337"/>
    </source>
</evidence>
<accession>A0A9D7SW72</accession>
<dbReference type="InterPro" id="IPR007492">
    <property type="entry name" value="LytTR_DNA-bd_dom"/>
</dbReference>
<dbReference type="AlphaFoldDB" id="A0A9D7SW72"/>
<dbReference type="SMART" id="SM00850">
    <property type="entry name" value="LytTR"/>
    <property type="match status" value="1"/>
</dbReference>
<evidence type="ECO:0000259" key="1">
    <source>
        <dbReference type="PROSITE" id="PS50930"/>
    </source>
</evidence>
<gene>
    <name evidence="2" type="ORF">IPP15_06280</name>
</gene>
<dbReference type="InterPro" id="IPR046947">
    <property type="entry name" value="LytR-like"/>
</dbReference>
<dbReference type="GO" id="GO:0003677">
    <property type="term" value="F:DNA binding"/>
    <property type="evidence" value="ECO:0007669"/>
    <property type="project" value="InterPro"/>
</dbReference>
<proteinExistence type="predicted"/>
<sequence length="134" mass="15384">MQAIKLQPQPILRVIKNTPSILNARPILQLNKLAVATVDITTFIPFEEILYCKSESNYTLIYLRSDKSQLISKTLKSVEDKLPSSTFLRIHKSYLINVTAITAFNRRTGEIEINHSQLCPIARHKRKEVYSMLV</sequence>
<reference evidence="2 3" key="1">
    <citation type="submission" date="2020-10" db="EMBL/GenBank/DDBJ databases">
        <title>Connecting structure to function with the recovery of over 1000 high-quality activated sludge metagenome-assembled genomes encoding full-length rRNA genes using long-read sequencing.</title>
        <authorList>
            <person name="Singleton C.M."/>
            <person name="Petriglieri F."/>
            <person name="Kristensen J.M."/>
            <person name="Kirkegaard R.H."/>
            <person name="Michaelsen T.Y."/>
            <person name="Andersen M.H."/>
            <person name="Karst S.M."/>
            <person name="Dueholm M.S."/>
            <person name="Nielsen P.H."/>
            <person name="Albertsen M."/>
        </authorList>
    </citation>
    <scope>NUCLEOTIDE SEQUENCE [LARGE SCALE GENOMIC DNA]</scope>
    <source>
        <strain evidence="2">Ribe_18-Q3-R11-54_MAXAC.273</strain>
    </source>
</reference>
<dbReference type="PANTHER" id="PTHR37299">
    <property type="entry name" value="TRANSCRIPTIONAL REGULATOR-RELATED"/>
    <property type="match status" value="1"/>
</dbReference>
<protein>
    <submittedName>
        <fullName evidence="2">LytTR family transcriptional regulator</fullName>
    </submittedName>
</protein>